<proteinExistence type="inferred from homology"/>
<evidence type="ECO:0000313" key="4">
    <source>
        <dbReference type="Proteomes" id="UP000463138"/>
    </source>
</evidence>
<dbReference type="Gene3D" id="3.40.30.10">
    <property type="entry name" value="Glutaredoxin"/>
    <property type="match status" value="1"/>
</dbReference>
<dbReference type="CDD" id="cd03035">
    <property type="entry name" value="ArsC_Yffb"/>
    <property type="match status" value="1"/>
</dbReference>
<dbReference type="PANTHER" id="PTHR30041:SF8">
    <property type="entry name" value="PROTEIN YFFB"/>
    <property type="match status" value="1"/>
</dbReference>
<evidence type="ECO:0000256" key="1">
    <source>
        <dbReference type="ARBA" id="ARBA00007198"/>
    </source>
</evidence>
<gene>
    <name evidence="3" type="ORF">DT594_14715</name>
</gene>
<dbReference type="PANTHER" id="PTHR30041">
    <property type="entry name" value="ARSENATE REDUCTASE"/>
    <property type="match status" value="1"/>
</dbReference>
<evidence type="ECO:0000313" key="3">
    <source>
        <dbReference type="EMBL" id="KAA0693129.1"/>
    </source>
</evidence>
<sequence length="114" mass="13029">MITLYGIKACDTMKKVRTWLDEHGVDYQFHDYKKEGISADKLNAWCSEHGWEKVLNRQGTTFRKLEDSDKKDIDTGKAIALMQANPSMIKRPVLDTGSQRLVGFKPDEYAAAFD</sequence>
<protein>
    <submittedName>
        <fullName evidence="3">ArsC family reductase</fullName>
    </submittedName>
</protein>
<evidence type="ECO:0000256" key="2">
    <source>
        <dbReference type="PROSITE-ProRule" id="PRU01282"/>
    </source>
</evidence>
<keyword evidence="4" id="KW-1185">Reference proteome</keyword>
<dbReference type="InterPro" id="IPR036249">
    <property type="entry name" value="Thioredoxin-like_sf"/>
</dbReference>
<dbReference type="RefSeq" id="WP_149333381.1">
    <property type="nucleotide sequence ID" value="NZ_QOVF01000005.1"/>
</dbReference>
<accession>A0A7V7GRS9</accession>
<dbReference type="OrthoDB" id="9803749at2"/>
<dbReference type="InterPro" id="IPR006504">
    <property type="entry name" value="Tscrpt_reg_Spx/MgsR"/>
</dbReference>
<name>A0A7V7GRS9_9GAMM</name>
<dbReference type="NCBIfam" id="TIGR01617">
    <property type="entry name" value="arsC_related"/>
    <property type="match status" value="1"/>
</dbReference>
<dbReference type="Proteomes" id="UP000463138">
    <property type="component" value="Unassembled WGS sequence"/>
</dbReference>
<comment type="similarity">
    <text evidence="1 2">Belongs to the ArsC family.</text>
</comment>
<dbReference type="PROSITE" id="PS51353">
    <property type="entry name" value="ARSC"/>
    <property type="match status" value="1"/>
</dbReference>
<dbReference type="EMBL" id="QOVF01000005">
    <property type="protein sequence ID" value="KAA0693129.1"/>
    <property type="molecule type" value="Genomic_DNA"/>
</dbReference>
<dbReference type="InterPro" id="IPR006660">
    <property type="entry name" value="Arsenate_reductase-like"/>
</dbReference>
<dbReference type="AlphaFoldDB" id="A0A7V7GRS9"/>
<organism evidence="3 4">
    <name type="scientific">Halopseudomonas laoshanensis</name>
    <dbReference type="NCBI Taxonomy" id="2268758"/>
    <lineage>
        <taxon>Bacteria</taxon>
        <taxon>Pseudomonadati</taxon>
        <taxon>Pseudomonadota</taxon>
        <taxon>Gammaproteobacteria</taxon>
        <taxon>Pseudomonadales</taxon>
        <taxon>Pseudomonadaceae</taxon>
        <taxon>Halopseudomonas</taxon>
    </lineage>
</organism>
<dbReference type="SUPFAM" id="SSF52833">
    <property type="entry name" value="Thioredoxin-like"/>
    <property type="match status" value="1"/>
</dbReference>
<dbReference type="NCBIfam" id="NF008107">
    <property type="entry name" value="PRK10853.1"/>
    <property type="match status" value="1"/>
</dbReference>
<reference evidence="3 4" key="1">
    <citation type="submission" date="2018-07" db="EMBL/GenBank/DDBJ databases">
        <title>Pseudomonas laoshanensis sp. nov., isolated from soil.</title>
        <authorList>
            <person name="Sun J."/>
            <person name="Yu L."/>
            <person name="Wang M."/>
            <person name="Zhang C."/>
        </authorList>
    </citation>
    <scope>NUCLEOTIDE SEQUENCE [LARGE SCALE GENOMIC DNA]</scope>
    <source>
        <strain evidence="3 4">Y22</strain>
    </source>
</reference>
<dbReference type="Pfam" id="PF03960">
    <property type="entry name" value="ArsC"/>
    <property type="match status" value="1"/>
</dbReference>
<comment type="caution">
    <text evidence="3">The sequence shown here is derived from an EMBL/GenBank/DDBJ whole genome shotgun (WGS) entry which is preliminary data.</text>
</comment>